<proteinExistence type="predicted"/>
<dbReference type="EMBL" id="FRAC01000021">
    <property type="protein sequence ID" value="SHL01040.1"/>
    <property type="molecule type" value="Genomic_DNA"/>
</dbReference>
<keyword evidence="4" id="KW-1185">Reference proteome</keyword>
<dbReference type="PANTHER" id="PTHR42252">
    <property type="entry name" value="DUF5616 DOMAIN-CONTAINING PROTEIN"/>
    <property type="match status" value="1"/>
</dbReference>
<feature type="domain" description="DUF434" evidence="1">
    <location>
        <begin position="24"/>
        <end position="78"/>
    </location>
</feature>
<dbReference type="PANTHER" id="PTHR42252:SF1">
    <property type="entry name" value="DUF434 DOMAIN-CONTAINING PROTEIN"/>
    <property type="match status" value="1"/>
</dbReference>
<sequence>MKQTKRGYTPEDEKDFGKEALVTLSRAGSDICYLLNQGYRIEGAATFVCDHYRLSKRQRIALIRWAASDEAIRNRKARELADGCEGRTLHVDGFNTIITLEVALSGSPVILCKDGCLRDLAGLRGTYHPIDKTIEAVNKIGSFLEKEKAGKVIFYLDAPVSNSGRLKILIQEELAKYSFPIEAYCINGVDGILKNQECVVTADSAVLDRANSYFNLNRYLISDGVPGLWLVDFLDGNPGKVQQEGGTVR</sequence>
<dbReference type="STRING" id="1121322.SAMN02745136_03888"/>
<accession>A0A1M6X4X7</accession>
<feature type="domain" description="DUF5616" evidence="2">
    <location>
        <begin position="83"/>
        <end position="218"/>
    </location>
</feature>
<dbReference type="InterPro" id="IPR041652">
    <property type="entry name" value="DUF5616"/>
</dbReference>
<evidence type="ECO:0000313" key="3">
    <source>
        <dbReference type="EMBL" id="SHL01040.1"/>
    </source>
</evidence>
<evidence type="ECO:0000259" key="2">
    <source>
        <dbReference type="Pfam" id="PF18481"/>
    </source>
</evidence>
<reference evidence="3 4" key="1">
    <citation type="submission" date="2016-11" db="EMBL/GenBank/DDBJ databases">
        <authorList>
            <person name="Jaros S."/>
            <person name="Januszkiewicz K."/>
            <person name="Wedrychowicz H."/>
        </authorList>
    </citation>
    <scope>NUCLEOTIDE SEQUENCE [LARGE SCALE GENOMIC DNA]</scope>
    <source>
        <strain evidence="3 4">DSM 15929</strain>
    </source>
</reference>
<organism evidence="3 4">
    <name type="scientific">Anaerocolumna jejuensis DSM 15929</name>
    <dbReference type="NCBI Taxonomy" id="1121322"/>
    <lineage>
        <taxon>Bacteria</taxon>
        <taxon>Bacillati</taxon>
        <taxon>Bacillota</taxon>
        <taxon>Clostridia</taxon>
        <taxon>Lachnospirales</taxon>
        <taxon>Lachnospiraceae</taxon>
        <taxon>Anaerocolumna</taxon>
    </lineage>
</organism>
<name>A0A1M6X4X7_9FIRM</name>
<dbReference type="RefSeq" id="WP_242962552.1">
    <property type="nucleotide sequence ID" value="NZ_FRAC01000021.1"/>
</dbReference>
<gene>
    <name evidence="3" type="ORF">SAMN02745136_03888</name>
</gene>
<dbReference type="Pfam" id="PF04256">
    <property type="entry name" value="DUF434"/>
    <property type="match status" value="1"/>
</dbReference>
<dbReference type="Pfam" id="PF18481">
    <property type="entry name" value="DUF5616"/>
    <property type="match status" value="1"/>
</dbReference>
<evidence type="ECO:0000259" key="1">
    <source>
        <dbReference type="Pfam" id="PF04256"/>
    </source>
</evidence>
<dbReference type="Proteomes" id="UP000184386">
    <property type="component" value="Unassembled WGS sequence"/>
</dbReference>
<dbReference type="AlphaFoldDB" id="A0A1M6X4X7"/>
<evidence type="ECO:0008006" key="5">
    <source>
        <dbReference type="Google" id="ProtNLM"/>
    </source>
</evidence>
<protein>
    <recommendedName>
        <fullName evidence="5">DUF434 domain-containing protein</fullName>
    </recommendedName>
</protein>
<dbReference type="InterPro" id="IPR007368">
    <property type="entry name" value="DUF434"/>
</dbReference>
<evidence type="ECO:0000313" key="4">
    <source>
        <dbReference type="Proteomes" id="UP000184386"/>
    </source>
</evidence>